<evidence type="ECO:0000313" key="2">
    <source>
        <dbReference type="EMBL" id="CAD7431992.1"/>
    </source>
</evidence>
<reference evidence="2" key="1">
    <citation type="submission" date="2020-11" db="EMBL/GenBank/DDBJ databases">
        <authorList>
            <person name="Tran Van P."/>
        </authorList>
    </citation>
    <scope>NUCLEOTIDE SEQUENCE</scope>
</reference>
<protein>
    <submittedName>
        <fullName evidence="2">Uncharacterized protein</fullName>
    </submittedName>
</protein>
<evidence type="ECO:0000256" key="1">
    <source>
        <dbReference type="SAM" id="MobiDB-lite"/>
    </source>
</evidence>
<dbReference type="AlphaFoldDB" id="A0A7R9EFG0"/>
<dbReference type="EMBL" id="OB795284">
    <property type="protein sequence ID" value="CAD7431992.1"/>
    <property type="molecule type" value="Genomic_DNA"/>
</dbReference>
<accession>A0A7R9EFG0</accession>
<gene>
    <name evidence="2" type="ORF">TMSB3V08_LOCUS8711</name>
</gene>
<name>A0A7R9EFG0_9NEOP</name>
<feature type="compositionally biased region" description="Basic and acidic residues" evidence="1">
    <location>
        <begin position="330"/>
        <end position="339"/>
    </location>
</feature>
<proteinExistence type="predicted"/>
<sequence>MDRHDLRGRHWLYSHHCYYHYGQTRPQGQTLAVFTSLLLSLWTDTTSGADTGCIHITATITMDRHDLRGRHWLYSHHCYYHYGQTRPQGQTLAVFTSLLLSLWTDTTSGADTGCIHITATITMDRHDLRGRHWLYSHHCYYHYGQTRPQGQTLAVFTSLLLSLWTDTTSGADTGCIHITATITMDRHDLRGRHWLCSILGPGALRSVYLVMANSLLYRALRSVYQVICTQMFLTTEFRFEQRTNSRVESLRWFGTGFDNITNVEHRLCSSLVGNTTVPQDVYLDQQPISCRLTHQEILNVYYLLALQTLTHLYSNKPDAGSSVKVRSWRGLDAKRKTPDDAEDTGMGLTTRPRP</sequence>
<feature type="region of interest" description="Disordered" evidence="1">
    <location>
        <begin position="330"/>
        <end position="354"/>
    </location>
</feature>
<organism evidence="2">
    <name type="scientific">Timema monikensis</name>
    <dbReference type="NCBI Taxonomy" id="170555"/>
    <lineage>
        <taxon>Eukaryota</taxon>
        <taxon>Metazoa</taxon>
        <taxon>Ecdysozoa</taxon>
        <taxon>Arthropoda</taxon>
        <taxon>Hexapoda</taxon>
        <taxon>Insecta</taxon>
        <taxon>Pterygota</taxon>
        <taxon>Neoptera</taxon>
        <taxon>Polyneoptera</taxon>
        <taxon>Phasmatodea</taxon>
        <taxon>Timematodea</taxon>
        <taxon>Timematoidea</taxon>
        <taxon>Timematidae</taxon>
        <taxon>Timema</taxon>
    </lineage>
</organism>